<dbReference type="SUPFAM" id="SSF102215">
    <property type="entry name" value="Creatininase"/>
    <property type="match status" value="1"/>
</dbReference>
<evidence type="ECO:0000256" key="4">
    <source>
        <dbReference type="ARBA" id="ARBA00022833"/>
    </source>
</evidence>
<dbReference type="EMBL" id="JAPNOA010000056">
    <property type="protein sequence ID" value="MCY0966782.1"/>
    <property type="molecule type" value="Genomic_DNA"/>
</dbReference>
<dbReference type="GO" id="GO:0009231">
    <property type="term" value="P:riboflavin biosynthetic process"/>
    <property type="evidence" value="ECO:0007669"/>
    <property type="project" value="TreeGrafter"/>
</dbReference>
<organism evidence="6 7">
    <name type="scientific">Parathalassolituus penaei</name>
    <dbReference type="NCBI Taxonomy" id="2997323"/>
    <lineage>
        <taxon>Bacteria</taxon>
        <taxon>Pseudomonadati</taxon>
        <taxon>Pseudomonadota</taxon>
        <taxon>Gammaproteobacteria</taxon>
        <taxon>Oceanospirillales</taxon>
        <taxon>Oceanospirillaceae</taxon>
        <taxon>Parathalassolituus</taxon>
    </lineage>
</organism>
<dbReference type="AlphaFoldDB" id="A0A9X3EFT8"/>
<evidence type="ECO:0000256" key="5">
    <source>
        <dbReference type="ARBA" id="ARBA00024029"/>
    </source>
</evidence>
<sequence>MYDLHHMTWEDVASAVQAGVQTAILPIGATEQHGPHMGCGMDTAIAHTLCTDVAAQVPVILLPTLPYGCSIGHSRRWPGTLALNPKTLIDVISDIGDWVWSAGIRRLVLVNGHVTNEAPLRCGLEMLRARHDGFMVALVHTARLSPRVRDAHFQDADDWHANDAETALMMALHPDMVRMDKLSDADDPDRTDGCVFSHPVNRTSLNGVTGRPSDATAEKGSQLYEWMLTDLTALLQKAIHEEPPLEQPYYQSVLTTT</sequence>
<reference evidence="6" key="1">
    <citation type="submission" date="2022-11" db="EMBL/GenBank/DDBJ databases">
        <title>Parathalassolutuus dongxingensis gen. nov., sp. nov., a novel member of family Oceanospirillaceae isolated from a coastal shrimp pond in Guangxi, China.</title>
        <authorList>
            <person name="Chen H."/>
        </authorList>
    </citation>
    <scope>NUCLEOTIDE SEQUENCE</scope>
    <source>
        <strain evidence="6">G-43</strain>
    </source>
</reference>
<accession>A0A9X3EFT8</accession>
<dbReference type="PANTHER" id="PTHR35005:SF1">
    <property type="entry name" value="2-AMINO-5-FORMYLAMINO-6-RIBOSYLAMINOPYRIMIDIN-4(3H)-ONE 5'-MONOPHOSPHATE DEFORMYLASE"/>
    <property type="match status" value="1"/>
</dbReference>
<dbReference type="Gene3D" id="3.40.50.10310">
    <property type="entry name" value="Creatininase"/>
    <property type="match status" value="1"/>
</dbReference>
<protein>
    <submittedName>
        <fullName evidence="6">Creatininase family protein</fullName>
    </submittedName>
</protein>
<keyword evidence="7" id="KW-1185">Reference proteome</keyword>
<evidence type="ECO:0000256" key="2">
    <source>
        <dbReference type="ARBA" id="ARBA00022723"/>
    </source>
</evidence>
<dbReference type="Pfam" id="PF02633">
    <property type="entry name" value="Creatininase"/>
    <property type="match status" value="1"/>
</dbReference>
<comment type="similarity">
    <text evidence="5">Belongs to the creatininase superfamily.</text>
</comment>
<dbReference type="GO" id="GO:0016811">
    <property type="term" value="F:hydrolase activity, acting on carbon-nitrogen (but not peptide) bonds, in linear amides"/>
    <property type="evidence" value="ECO:0007669"/>
    <property type="project" value="TreeGrafter"/>
</dbReference>
<evidence type="ECO:0000313" key="6">
    <source>
        <dbReference type="EMBL" id="MCY0966782.1"/>
    </source>
</evidence>
<dbReference type="InterPro" id="IPR024087">
    <property type="entry name" value="Creatininase-like_sf"/>
</dbReference>
<dbReference type="PANTHER" id="PTHR35005">
    <property type="entry name" value="3-DEHYDRO-SCYLLO-INOSOSE HYDROLASE"/>
    <property type="match status" value="1"/>
</dbReference>
<evidence type="ECO:0000256" key="1">
    <source>
        <dbReference type="ARBA" id="ARBA00001947"/>
    </source>
</evidence>
<keyword evidence="3" id="KW-0378">Hydrolase</keyword>
<comment type="caution">
    <text evidence="6">The sequence shown here is derived from an EMBL/GenBank/DDBJ whole genome shotgun (WGS) entry which is preliminary data.</text>
</comment>
<name>A0A9X3EFT8_9GAMM</name>
<comment type="cofactor">
    <cofactor evidence="1">
        <name>Zn(2+)</name>
        <dbReference type="ChEBI" id="CHEBI:29105"/>
    </cofactor>
</comment>
<evidence type="ECO:0000256" key="3">
    <source>
        <dbReference type="ARBA" id="ARBA00022801"/>
    </source>
</evidence>
<gene>
    <name evidence="6" type="ORF">OUO13_16490</name>
</gene>
<dbReference type="InterPro" id="IPR003785">
    <property type="entry name" value="Creatininase/forma_Hydrolase"/>
</dbReference>
<proteinExistence type="inferred from homology"/>
<keyword evidence="2" id="KW-0479">Metal-binding</keyword>
<evidence type="ECO:0000313" key="7">
    <source>
        <dbReference type="Proteomes" id="UP001150830"/>
    </source>
</evidence>
<dbReference type="GO" id="GO:0046872">
    <property type="term" value="F:metal ion binding"/>
    <property type="evidence" value="ECO:0007669"/>
    <property type="project" value="UniProtKB-KW"/>
</dbReference>
<dbReference type="RefSeq" id="WP_283174979.1">
    <property type="nucleotide sequence ID" value="NZ_JAPNOA010000056.1"/>
</dbReference>
<keyword evidence="4" id="KW-0862">Zinc</keyword>
<dbReference type="Proteomes" id="UP001150830">
    <property type="component" value="Unassembled WGS sequence"/>
</dbReference>